<dbReference type="AlphaFoldDB" id="A0A7G9Y2A4"/>
<dbReference type="EMBL" id="MT630714">
    <property type="protein sequence ID" value="QNO42138.1"/>
    <property type="molecule type" value="Genomic_DNA"/>
</dbReference>
<organism evidence="1">
    <name type="scientific">Candidatus Methanogaster sp. ANME-2c ERB4</name>
    <dbReference type="NCBI Taxonomy" id="2759911"/>
    <lineage>
        <taxon>Archaea</taxon>
        <taxon>Methanobacteriati</taxon>
        <taxon>Methanobacteriota</taxon>
        <taxon>Stenosarchaea group</taxon>
        <taxon>Methanomicrobia</taxon>
        <taxon>Methanosarcinales</taxon>
        <taxon>ANME-2 cluster</taxon>
        <taxon>Candidatus Methanogasteraceae</taxon>
        <taxon>Candidatus Methanogaster</taxon>
    </lineage>
</organism>
<evidence type="ECO:0000313" key="1">
    <source>
        <dbReference type="EMBL" id="QNO42138.1"/>
    </source>
</evidence>
<dbReference type="InterPro" id="IPR014060">
    <property type="entry name" value="PglZ"/>
</dbReference>
<evidence type="ECO:0000313" key="2">
    <source>
        <dbReference type="EMBL" id="QNO43194.1"/>
    </source>
</evidence>
<reference evidence="1" key="1">
    <citation type="submission" date="2020-06" db="EMBL/GenBank/DDBJ databases">
        <title>Unique genomic features of the anaerobic methanotrophic archaea.</title>
        <authorList>
            <person name="Chadwick G.L."/>
            <person name="Skennerton C.T."/>
            <person name="Laso-Perez R."/>
            <person name="Leu A.O."/>
            <person name="Speth D.R."/>
            <person name="Yu H."/>
            <person name="Morgan-Lang C."/>
            <person name="Hatzenpichler R."/>
            <person name="Goudeau D."/>
            <person name="Malmstrom R."/>
            <person name="Brazelton W.J."/>
            <person name="Woyke T."/>
            <person name="Hallam S.J."/>
            <person name="Tyson G.W."/>
            <person name="Wegener G."/>
            <person name="Boetius A."/>
            <person name="Orphan V."/>
        </authorList>
    </citation>
    <scope>NUCLEOTIDE SEQUENCE</scope>
</reference>
<dbReference type="EMBL" id="MT630798">
    <property type="protein sequence ID" value="QNO43194.1"/>
    <property type="molecule type" value="Genomic_DNA"/>
</dbReference>
<name>A0A7G9Y2A4_9EURY</name>
<dbReference type="EMBL" id="MT631149">
    <property type="protein sequence ID" value="QNO45769.1"/>
    <property type="molecule type" value="Genomic_DNA"/>
</dbReference>
<gene>
    <name evidence="1" type="ORF">CAOPPJJI_00004</name>
    <name evidence="3" type="ORF">FHBEAHMJ_00020</name>
    <name evidence="2" type="ORF">LCCJCFLF_00005</name>
</gene>
<evidence type="ECO:0000313" key="3">
    <source>
        <dbReference type="EMBL" id="QNO45769.1"/>
    </source>
</evidence>
<protein>
    <submittedName>
        <fullName evidence="1">Uncharacterized protein</fullName>
    </submittedName>
</protein>
<accession>A0A7G9Y2A4</accession>
<dbReference type="Pfam" id="PF08665">
    <property type="entry name" value="PglZ"/>
    <property type="match status" value="1"/>
</dbReference>
<dbReference type="NCBIfam" id="TIGR02687">
    <property type="entry name" value="BREX-1 system phosphatase PglZ type A"/>
    <property type="match status" value="1"/>
</dbReference>
<proteinExistence type="predicted"/>
<sequence>MQNIARTTRSILKKFEVPGEYETRKIVFWYDKGETANDEELETIKSALARGGIKLHRLNNNFFATKKLLEKDDTESNYLIYSRGQEREYESNWLLDIQLYSSRFENSKVSDIKSELGIEGYDLDKFLEANSRFFTSKKRVSAFKQFYQKDWKEGEFVLGLLAVLSGSSTIDLKEILRRLLVDDSLDEEDKRIWHRIEKYGLIDYFWNMVKRDFKYSFDNPTLKKLFLSFIITHIDRNTTVSLKSYEQYISKKSNECEIFLRGWMYHSKDSASFDKHCQQLLSENRNKLEIDLTSLLNKHDVDDYIEAESIDTLDKNIIRNIVRELNSDMDNFDRYLNLIEMRKRKHWYPQYKNIYSALENAVRLHQFSKELEHDGIKEQSLNELFKGYTSRYYLMDCYYRKFYYHYDQDDEKEILKKDIKTKVEKLYKQVLDTLLGRWDELIGSELGDIWNIELIDNQDKFYEIYVRNIIRKNDRDKVAVIISDALRYETAAELQHVLNKNTKGTIELKAMAGSLPSYTKLGMASLLPHKRLEYRNKHLFVDGIDSGNTVNREKILLNGSPGSVAFKFRDLMEPRTGDAREKIKGKRVIYIYHNKIDATGDERSSEHGVFNAVDSTIRDINKMIDRLGKSLNVTKVIVTSDHGFLYQREHLENVDKLETSDFDKLKIIESNKRFILSEQDMSLPNTHKFSMATIVDSDKPVHLYVPLSDLRFKSQGGGVNYVHGGASLQEIVIPVLVYNHNRQDSDLDRKGIKHGKVNVSVINPNRKIASSPFKVKLLQTEKVTDKLEPLKCKVALWDMGGDERKVSDERLIIADSASDEPEERVQSVVLSLSSDIENRMYYLRVIDDDPEVVKRDIFDPIPFEVDLLIVDDF</sequence>